<dbReference type="Gene3D" id="3.20.20.100">
    <property type="entry name" value="NADP-dependent oxidoreductase domain"/>
    <property type="match status" value="1"/>
</dbReference>
<dbReference type="InterPro" id="IPR050523">
    <property type="entry name" value="AKR_Detox_Biosynth"/>
</dbReference>
<evidence type="ECO:0000256" key="1">
    <source>
        <dbReference type="ARBA" id="ARBA00023002"/>
    </source>
</evidence>
<dbReference type="PANTHER" id="PTHR43364">
    <property type="entry name" value="NADH-SPECIFIC METHYLGLYOXAL REDUCTASE-RELATED"/>
    <property type="match status" value="1"/>
</dbReference>
<dbReference type="Proteomes" id="UP000288052">
    <property type="component" value="Unassembled WGS sequence"/>
</dbReference>
<evidence type="ECO:0000259" key="2">
    <source>
        <dbReference type="Pfam" id="PF00248"/>
    </source>
</evidence>
<dbReference type="PRINTS" id="PR00069">
    <property type="entry name" value="ALDKETRDTASE"/>
</dbReference>
<keyword evidence="4" id="KW-1185">Reference proteome</keyword>
<dbReference type="Pfam" id="PF00248">
    <property type="entry name" value="Aldo_ket_red"/>
    <property type="match status" value="1"/>
</dbReference>
<gene>
    <name evidence="3" type="ORF">D2E22_0616</name>
</gene>
<dbReference type="RefSeq" id="WP_126031663.1">
    <property type="nucleotide sequence ID" value="NZ_QXGI01000002.1"/>
</dbReference>
<accession>A0A430F8P3</accession>
<dbReference type="InterPro" id="IPR036812">
    <property type="entry name" value="NAD(P)_OxRdtase_dom_sf"/>
</dbReference>
<dbReference type="OrthoDB" id="3664926at2"/>
<dbReference type="EMBL" id="QXGI01000002">
    <property type="protein sequence ID" value="RSX49196.1"/>
    <property type="molecule type" value="Genomic_DNA"/>
</dbReference>
<name>A0A430F8P3_9BIFI</name>
<dbReference type="FunFam" id="3.20.20.100:FF:000004">
    <property type="entry name" value="Oxidoreductase, aldo/keto reductase"/>
    <property type="match status" value="1"/>
</dbReference>
<organism evidence="3 4">
    <name type="scientific">Bifidobacterium castoris</name>
    <dbReference type="NCBI Taxonomy" id="2306972"/>
    <lineage>
        <taxon>Bacteria</taxon>
        <taxon>Bacillati</taxon>
        <taxon>Actinomycetota</taxon>
        <taxon>Actinomycetes</taxon>
        <taxon>Bifidobacteriales</taxon>
        <taxon>Bifidobacteriaceae</taxon>
        <taxon>Bifidobacterium</taxon>
    </lineage>
</organism>
<dbReference type="GO" id="GO:0005829">
    <property type="term" value="C:cytosol"/>
    <property type="evidence" value="ECO:0007669"/>
    <property type="project" value="TreeGrafter"/>
</dbReference>
<protein>
    <submittedName>
        <fullName evidence="3">Tas protein</fullName>
    </submittedName>
</protein>
<reference evidence="3 4" key="1">
    <citation type="submission" date="2018-09" db="EMBL/GenBank/DDBJ databases">
        <title>Characterization of the phylogenetic diversity of five novel species belonging to the genus Bifidobacterium.</title>
        <authorList>
            <person name="Lugli G.A."/>
            <person name="Duranti S."/>
            <person name="Milani C."/>
        </authorList>
    </citation>
    <scope>NUCLEOTIDE SEQUENCE [LARGE SCALE GENOMIC DNA]</scope>
    <source>
        <strain evidence="3 4">2020B</strain>
    </source>
</reference>
<feature type="domain" description="NADP-dependent oxidoreductase" evidence="2">
    <location>
        <begin position="15"/>
        <end position="312"/>
    </location>
</feature>
<dbReference type="InterPro" id="IPR020471">
    <property type="entry name" value="AKR"/>
</dbReference>
<dbReference type="CDD" id="cd19079">
    <property type="entry name" value="AKR_EcYajO-like"/>
    <property type="match status" value="1"/>
</dbReference>
<proteinExistence type="predicted"/>
<keyword evidence="1" id="KW-0560">Oxidoreductase</keyword>
<evidence type="ECO:0000313" key="3">
    <source>
        <dbReference type="EMBL" id="RSX49196.1"/>
    </source>
</evidence>
<dbReference type="PANTHER" id="PTHR43364:SF4">
    <property type="entry name" value="NAD(P)-LINKED OXIDOREDUCTASE SUPERFAMILY PROTEIN"/>
    <property type="match status" value="1"/>
</dbReference>
<dbReference type="SUPFAM" id="SSF51430">
    <property type="entry name" value="NAD(P)-linked oxidoreductase"/>
    <property type="match status" value="1"/>
</dbReference>
<sequence length="340" mass="37257">MQYTTLGPSDLEVSRICLGCMSFGDPNDGQHSWTLDEDASRAIVRQALDSGINFFDTAIVYQHGASEAYLGRALASMASRDSVVVATKFLPRTDEEIAHGVSGQQHVRDNLDASLRHLGMDHVDLYIYHMWDWRTPIEAIMEGLADAVASGKTRYIGAANIAAWQLEKANAIAREHGWPQFISVQNHMNLLFREDEREMLPCASEEGIALTPYSALASGRLSRQPGETSRRLREDAFAQGKYNAAAAMDADIIDEVMRIADEHGVTMTTVALAWLLTKATAPIIGATKPHHLDGAVAAVDFELSDDDIAALERPYRPHPIVGVMAQNTKENAAVAKSWGK</sequence>
<dbReference type="AlphaFoldDB" id="A0A430F8P3"/>
<comment type="caution">
    <text evidence="3">The sequence shown here is derived from an EMBL/GenBank/DDBJ whole genome shotgun (WGS) entry which is preliminary data.</text>
</comment>
<dbReference type="GO" id="GO:0016491">
    <property type="term" value="F:oxidoreductase activity"/>
    <property type="evidence" value="ECO:0007669"/>
    <property type="project" value="UniProtKB-KW"/>
</dbReference>
<evidence type="ECO:0000313" key="4">
    <source>
        <dbReference type="Proteomes" id="UP000288052"/>
    </source>
</evidence>
<dbReference type="InterPro" id="IPR023210">
    <property type="entry name" value="NADP_OxRdtase_dom"/>
</dbReference>